<protein>
    <submittedName>
        <fullName evidence="1">Uncharacterized protein</fullName>
    </submittedName>
</protein>
<keyword evidence="2" id="KW-1185">Reference proteome</keyword>
<name>A0A858Q5Q9_9GAMM</name>
<evidence type="ECO:0000313" key="1">
    <source>
        <dbReference type="EMBL" id="QJD29169.1"/>
    </source>
</evidence>
<sequence>MSDSSAIEAGAGHGHPDLDARVRVLARRFPPYHRDSPCLAILDRFLRDPALAAASCSPNTIRRPKA</sequence>
<dbReference type="KEGG" id="metu:GNH96_03765"/>
<dbReference type="AlphaFoldDB" id="A0A858Q5Q9"/>
<dbReference type="Proteomes" id="UP000503004">
    <property type="component" value="Chromosome"/>
</dbReference>
<organism evidence="1 2">
    <name type="scientific">Methylococcus geothermalis</name>
    <dbReference type="NCBI Taxonomy" id="2681310"/>
    <lineage>
        <taxon>Bacteria</taxon>
        <taxon>Pseudomonadati</taxon>
        <taxon>Pseudomonadota</taxon>
        <taxon>Gammaproteobacteria</taxon>
        <taxon>Methylococcales</taxon>
        <taxon>Methylococcaceae</taxon>
        <taxon>Methylococcus</taxon>
    </lineage>
</organism>
<reference evidence="2" key="1">
    <citation type="submission" date="2019-12" db="EMBL/GenBank/DDBJ databases">
        <authorList>
            <person name="Awala S.I."/>
            <person name="Rhee S.K."/>
        </authorList>
    </citation>
    <scope>NUCLEOTIDE SEQUENCE [LARGE SCALE GENOMIC DNA]</scope>
    <source>
        <strain evidence="2">IM1</strain>
    </source>
</reference>
<dbReference type="RefSeq" id="WP_169602415.1">
    <property type="nucleotide sequence ID" value="NZ_CP046565.1"/>
</dbReference>
<proteinExistence type="predicted"/>
<dbReference type="EMBL" id="CP046565">
    <property type="protein sequence ID" value="QJD29169.1"/>
    <property type="molecule type" value="Genomic_DNA"/>
</dbReference>
<evidence type="ECO:0000313" key="2">
    <source>
        <dbReference type="Proteomes" id="UP000503004"/>
    </source>
</evidence>
<gene>
    <name evidence="1" type="ORF">GNH96_03765</name>
</gene>
<accession>A0A858Q5Q9</accession>